<dbReference type="Proteomes" id="UP000321408">
    <property type="component" value="Chromosome"/>
</dbReference>
<accession>A0A5B9DE16</accession>
<dbReference type="SUPFAM" id="SSF53067">
    <property type="entry name" value="Actin-like ATPase domain"/>
    <property type="match status" value="2"/>
</dbReference>
<gene>
    <name evidence="1" type="ORF">DSAG12_03165</name>
</gene>
<evidence type="ECO:0000313" key="1">
    <source>
        <dbReference type="EMBL" id="QEE17332.1"/>
    </source>
</evidence>
<reference evidence="1 2" key="1">
    <citation type="journal article" date="2020" name="Nature">
        <title>Isolation of an archaeon at the prokaryote-eukaryote interface.</title>
        <authorList>
            <person name="Imachi H."/>
            <person name="Nobu M.K."/>
            <person name="Nakahara N."/>
            <person name="Morono Y."/>
            <person name="Ogawara M."/>
            <person name="Takaki Y."/>
            <person name="Takano Y."/>
            <person name="Uematsu K."/>
            <person name="Ikuta T."/>
            <person name="Ito M."/>
            <person name="Matsui Y."/>
            <person name="Miyazaki M."/>
            <person name="Murata K."/>
            <person name="Saito Y."/>
            <person name="Sakai S."/>
            <person name="Song C."/>
            <person name="Tasumi E."/>
            <person name="Yamanaka Y."/>
            <person name="Yamaguchi T."/>
            <person name="Kamagata Y."/>
            <person name="Tamaki H."/>
            <person name="Takai K."/>
        </authorList>
    </citation>
    <scope>NUCLEOTIDE SEQUENCE [LARGE SCALE GENOMIC DNA]</scope>
    <source>
        <strain evidence="1 2">MK-D1</strain>
    </source>
</reference>
<dbReference type="AlphaFoldDB" id="A0A5B9DE16"/>
<reference evidence="1 2" key="2">
    <citation type="journal article" date="2024" name="Int. J. Syst. Evol. Microbiol.">
        <title>Promethearchaeum syntrophicum gen. nov., sp. nov., an anaerobic, obligately syntrophic archaeon, the first isolate of the lineage 'Asgard' archaea, and proposal of the new archaeal phylum Promethearchaeota phyl. nov. and kingdom Promethearchaeati regn. nov.</title>
        <authorList>
            <person name="Imachi H."/>
            <person name="Nobu M.K."/>
            <person name="Kato S."/>
            <person name="Takaki Y."/>
            <person name="Miyazaki M."/>
            <person name="Miyata M."/>
            <person name="Ogawara M."/>
            <person name="Saito Y."/>
            <person name="Sakai S."/>
            <person name="Tahara Y.O."/>
            <person name="Takano Y."/>
            <person name="Tasumi E."/>
            <person name="Uematsu K."/>
            <person name="Yoshimura T."/>
            <person name="Itoh T."/>
            <person name="Ohkuma M."/>
            <person name="Takai K."/>
        </authorList>
    </citation>
    <scope>NUCLEOTIDE SEQUENCE [LARGE SCALE GENOMIC DNA]</scope>
    <source>
        <strain evidence="1 2">MK-D1</strain>
    </source>
</reference>
<dbReference type="RefSeq" id="WP_147664227.1">
    <property type="nucleotide sequence ID" value="NZ_CP042905.2"/>
</dbReference>
<organism evidence="1 2">
    <name type="scientific">Promethearchaeum syntrophicum</name>
    <dbReference type="NCBI Taxonomy" id="2594042"/>
    <lineage>
        <taxon>Archaea</taxon>
        <taxon>Promethearchaeati</taxon>
        <taxon>Promethearchaeota</taxon>
        <taxon>Promethearchaeia</taxon>
        <taxon>Promethearchaeales</taxon>
        <taxon>Promethearchaeaceae</taxon>
        <taxon>Promethearchaeum</taxon>
    </lineage>
</organism>
<dbReference type="PANTHER" id="PTHR11937">
    <property type="entry name" value="ACTIN"/>
    <property type="match status" value="1"/>
</dbReference>
<dbReference type="Gene3D" id="3.30.420.40">
    <property type="match status" value="2"/>
</dbReference>
<evidence type="ECO:0000313" key="2">
    <source>
        <dbReference type="Proteomes" id="UP000321408"/>
    </source>
</evidence>
<dbReference type="EMBL" id="CP042905">
    <property type="protein sequence ID" value="QEE17332.1"/>
    <property type="molecule type" value="Genomic_DNA"/>
</dbReference>
<protein>
    <submittedName>
        <fullName evidence="1">Uncharacterized protein</fullName>
    </submittedName>
</protein>
<dbReference type="InterPro" id="IPR043129">
    <property type="entry name" value="ATPase_NBD"/>
</dbReference>
<dbReference type="SMART" id="SM00268">
    <property type="entry name" value="ACTIN"/>
    <property type="match status" value="1"/>
</dbReference>
<dbReference type="Pfam" id="PF00022">
    <property type="entry name" value="Actin"/>
    <property type="match status" value="1"/>
</dbReference>
<keyword evidence="2" id="KW-1185">Reference proteome</keyword>
<name>A0A5B9DE16_9ARCH</name>
<dbReference type="KEGG" id="psyt:DSAG12_03165"/>
<dbReference type="Gene3D" id="3.90.640.10">
    <property type="entry name" value="Actin, Chain A, domain 4"/>
    <property type="match status" value="1"/>
</dbReference>
<dbReference type="GeneID" id="41331134"/>
<dbReference type="InterPro" id="IPR004000">
    <property type="entry name" value="Actin"/>
</dbReference>
<sequence length="362" mass="41730">MSDDVILVDLGTGFAKINTYNDVYPLKFTSKVGIPRFTSVTSPDFENHKFDQKIFSYQGILEIKDIFSSKQFHKEEIFKNFLLFIFGRFSSILENSTLILGTPVLWSEETINTVKAFLFQQFNIYRIVNAPSSKFSVYFYDLENCTVLDLGYDQTRAIQYQQRQPIRNSVKSSELAGKHLSEYLLSLLRTKFTPIKNKQFQQLVEEIKTTKTHFVENFNEILQSKILVEALKETINIPNFNESIIVGIEKILVPEFLFKPFLGNNKNMAVDQLLIETLKETPPSLRRELFASIIVIGGSSKFPAFLQRLKRDFNKIPMLANSTIFHDSNNADIIPWLGMKKFVQQGLHIEAGKTQTEFFAKL</sequence>
<proteinExistence type="predicted"/>
<dbReference type="SMR" id="A0A5B9DE16"/>